<evidence type="ECO:0000256" key="13">
    <source>
        <dbReference type="ARBA" id="ARBA00023180"/>
    </source>
</evidence>
<dbReference type="PANTHER" id="PTHR45785:SF2">
    <property type="entry name" value="COMPLEMENT FACTOR H-RELATED"/>
    <property type="match status" value="1"/>
</dbReference>
<dbReference type="Pfam" id="PF00084">
    <property type="entry name" value="Sushi"/>
    <property type="match status" value="4"/>
</dbReference>
<evidence type="ECO:0000313" key="18">
    <source>
        <dbReference type="Ensembl" id="ENSONIP00000008162.2"/>
    </source>
</evidence>
<organism evidence="18 19">
    <name type="scientific">Oreochromis niloticus</name>
    <name type="common">Nile tilapia</name>
    <name type="synonym">Tilapia nilotica</name>
    <dbReference type="NCBI Taxonomy" id="8128"/>
    <lineage>
        <taxon>Eukaryota</taxon>
        <taxon>Metazoa</taxon>
        <taxon>Chordata</taxon>
        <taxon>Craniata</taxon>
        <taxon>Vertebrata</taxon>
        <taxon>Euteleostomi</taxon>
        <taxon>Actinopterygii</taxon>
        <taxon>Neopterygii</taxon>
        <taxon>Teleostei</taxon>
        <taxon>Neoteleostei</taxon>
        <taxon>Acanthomorphata</taxon>
        <taxon>Ovalentaria</taxon>
        <taxon>Cichlomorphae</taxon>
        <taxon>Cichliformes</taxon>
        <taxon>Cichlidae</taxon>
        <taxon>African cichlids</taxon>
        <taxon>Pseudocrenilabrinae</taxon>
        <taxon>Oreochromini</taxon>
        <taxon>Oreochromis</taxon>
    </lineage>
</organism>
<dbReference type="GO" id="GO:0005576">
    <property type="term" value="C:extracellular region"/>
    <property type="evidence" value="ECO:0007669"/>
    <property type="project" value="UniProtKB-SubCell"/>
</dbReference>
<reference evidence="18" key="2">
    <citation type="submission" date="2025-08" db="UniProtKB">
        <authorList>
            <consortium name="Ensembl"/>
        </authorList>
    </citation>
    <scope>IDENTIFICATION</scope>
</reference>
<dbReference type="InterPro" id="IPR015104">
    <property type="entry name" value="Sushi_2"/>
</dbReference>
<dbReference type="Proteomes" id="UP000005207">
    <property type="component" value="Linkage group LG6"/>
</dbReference>
<evidence type="ECO:0000256" key="6">
    <source>
        <dbReference type="ARBA" id="ARBA00022525"/>
    </source>
</evidence>
<keyword evidence="7 16" id="KW-0768">Sushi</keyword>
<evidence type="ECO:0000256" key="3">
    <source>
        <dbReference type="ARBA" id="ARBA00004370"/>
    </source>
</evidence>
<evidence type="ECO:0000256" key="2">
    <source>
        <dbReference type="ARBA" id="ARBA00004328"/>
    </source>
</evidence>
<keyword evidence="10" id="KW-0677">Repeat</keyword>
<dbReference type="GO" id="GO:0016020">
    <property type="term" value="C:membrane"/>
    <property type="evidence" value="ECO:0007669"/>
    <property type="project" value="UniProtKB-SubCell"/>
</dbReference>
<evidence type="ECO:0000256" key="12">
    <source>
        <dbReference type="ARBA" id="ARBA00023157"/>
    </source>
</evidence>
<protein>
    <recommendedName>
        <fullName evidence="5">Beta-2-glycoprotein 1</fullName>
    </recommendedName>
    <alternativeName>
        <fullName evidence="14">Apolipoprotein H</fullName>
    </alternativeName>
    <alternativeName>
        <fullName evidence="15">Beta-2-glycoprotein I</fullName>
    </alternativeName>
</protein>
<proteinExistence type="predicted"/>
<feature type="domain" description="Sushi" evidence="17">
    <location>
        <begin position="228"/>
        <end position="287"/>
    </location>
</feature>
<gene>
    <name evidence="18" type="primary">APOH</name>
</gene>
<dbReference type="STRING" id="8128.ENSONIP00000008162"/>
<feature type="disulfide bond" evidence="16">
    <location>
        <begin position="135"/>
        <end position="162"/>
    </location>
</feature>
<evidence type="ECO:0000256" key="14">
    <source>
        <dbReference type="ARBA" id="ARBA00029855"/>
    </source>
</evidence>
<keyword evidence="12 16" id="KW-1015">Disulfide bond</keyword>
<evidence type="ECO:0000256" key="5">
    <source>
        <dbReference type="ARBA" id="ARBA00020104"/>
    </source>
</evidence>
<dbReference type="SUPFAM" id="SSF57535">
    <property type="entry name" value="Complement control module/SCR domain"/>
    <property type="match status" value="5"/>
</dbReference>
<dbReference type="FunFam" id="2.10.70.10:FF:000011">
    <property type="entry name" value="CUB and sushi domain-containing protein 3 isoform A"/>
    <property type="match status" value="1"/>
</dbReference>
<dbReference type="GO" id="GO:0008201">
    <property type="term" value="F:heparin binding"/>
    <property type="evidence" value="ECO:0007669"/>
    <property type="project" value="UniProtKB-KW"/>
</dbReference>
<dbReference type="OMA" id="NWSEKPS"/>
<reference evidence="18" key="3">
    <citation type="submission" date="2025-09" db="UniProtKB">
        <authorList>
            <consortium name="Ensembl"/>
        </authorList>
    </citation>
    <scope>IDENTIFICATION</scope>
</reference>
<accession>I3JH19</accession>
<evidence type="ECO:0000256" key="8">
    <source>
        <dbReference type="ARBA" id="ARBA00022674"/>
    </source>
</evidence>
<dbReference type="InterPro" id="IPR051503">
    <property type="entry name" value="ComplSys_Reg/VirEntry_Med"/>
</dbReference>
<comment type="function">
    <text evidence="1">Binds to various kinds of negatively charged substances such as heparin, phospholipids, and dextran sulfate. May prevent activation of the intrinsic blood coagulation cascade by binding to phospholipids on the surface of damaged cells.</text>
</comment>
<keyword evidence="6" id="KW-0964">Secreted</keyword>
<evidence type="ECO:0000256" key="7">
    <source>
        <dbReference type="ARBA" id="ARBA00022659"/>
    </source>
</evidence>
<evidence type="ECO:0000256" key="9">
    <source>
        <dbReference type="ARBA" id="ARBA00022729"/>
    </source>
</evidence>
<feature type="domain" description="Sushi" evidence="17">
    <location>
        <begin position="107"/>
        <end position="164"/>
    </location>
</feature>
<dbReference type="PROSITE" id="PS50923">
    <property type="entry name" value="SUSHI"/>
    <property type="match status" value="4"/>
</dbReference>
<feature type="domain" description="Sushi" evidence="17">
    <location>
        <begin position="46"/>
        <end position="106"/>
    </location>
</feature>
<evidence type="ECO:0000313" key="19">
    <source>
        <dbReference type="Proteomes" id="UP000005207"/>
    </source>
</evidence>
<evidence type="ECO:0000256" key="16">
    <source>
        <dbReference type="PROSITE-ProRule" id="PRU00302"/>
    </source>
</evidence>
<dbReference type="Pfam" id="PF09014">
    <property type="entry name" value="Sushi_2"/>
    <property type="match status" value="1"/>
</dbReference>
<dbReference type="eggNOG" id="KOG4297">
    <property type="taxonomic scope" value="Eukaryota"/>
</dbReference>
<dbReference type="SMART" id="SM00032">
    <property type="entry name" value="CCP"/>
    <property type="match status" value="4"/>
</dbReference>
<dbReference type="PANTHER" id="PTHR45785">
    <property type="entry name" value="COMPLEMENT FACTOR H-RELATED"/>
    <property type="match status" value="1"/>
</dbReference>
<feature type="disulfide bond" evidence="16">
    <location>
        <begin position="230"/>
        <end position="273"/>
    </location>
</feature>
<evidence type="ECO:0000256" key="4">
    <source>
        <dbReference type="ARBA" id="ARBA00004613"/>
    </source>
</evidence>
<dbReference type="InterPro" id="IPR035976">
    <property type="entry name" value="Sushi/SCR/CCP_sf"/>
</dbReference>
<comment type="subcellular location">
    <subcellularLocation>
        <location evidence="3">Membrane</location>
    </subcellularLocation>
    <subcellularLocation>
        <location evidence="4">Secreted</location>
    </subcellularLocation>
    <subcellularLocation>
        <location evidence="2">Virion</location>
    </subcellularLocation>
</comment>
<evidence type="ECO:0000256" key="1">
    <source>
        <dbReference type="ARBA" id="ARBA00003651"/>
    </source>
</evidence>
<evidence type="ECO:0000256" key="15">
    <source>
        <dbReference type="ARBA" id="ARBA00033414"/>
    </source>
</evidence>
<keyword evidence="9" id="KW-0732">Signal</keyword>
<dbReference type="InterPro" id="IPR000436">
    <property type="entry name" value="Sushi_SCR_CCP_dom"/>
</dbReference>
<feature type="disulfide bond" evidence="16">
    <location>
        <begin position="48"/>
        <end position="91"/>
    </location>
</feature>
<evidence type="ECO:0000259" key="17">
    <source>
        <dbReference type="PROSITE" id="PS50923"/>
    </source>
</evidence>
<comment type="caution">
    <text evidence="16">Lacks conserved residue(s) required for the propagation of feature annotation.</text>
</comment>
<feature type="domain" description="Sushi" evidence="17">
    <location>
        <begin position="165"/>
        <end position="227"/>
    </location>
</feature>
<evidence type="ECO:0000256" key="10">
    <source>
        <dbReference type="ARBA" id="ARBA00022737"/>
    </source>
</evidence>
<name>I3JH19_ORENI</name>
<dbReference type="AlphaFoldDB" id="I3JH19"/>
<keyword evidence="11" id="KW-0472">Membrane</keyword>
<keyword evidence="19" id="KW-1185">Reference proteome</keyword>
<keyword evidence="13" id="KW-0325">Glycoprotein</keyword>
<dbReference type="InParanoid" id="I3JH19"/>
<dbReference type="Ensembl" id="ENSONIT00000008167.2">
    <property type="protein sequence ID" value="ENSONIP00000008162.2"/>
    <property type="gene ID" value="ENSONIG00000006475.2"/>
</dbReference>
<dbReference type="CDD" id="cd00033">
    <property type="entry name" value="CCP"/>
    <property type="match status" value="4"/>
</dbReference>
<reference evidence="19" key="1">
    <citation type="submission" date="2012-01" db="EMBL/GenBank/DDBJ databases">
        <title>The Genome Sequence of Oreochromis niloticus (Nile Tilapia).</title>
        <authorList>
            <consortium name="Broad Institute Genome Assembly Team"/>
            <consortium name="Broad Institute Sequencing Platform"/>
            <person name="Di Palma F."/>
            <person name="Johnson J."/>
            <person name="Lander E.S."/>
            <person name="Lindblad-Toh K."/>
        </authorList>
    </citation>
    <scope>NUCLEOTIDE SEQUENCE [LARGE SCALE GENOMIC DNA]</scope>
</reference>
<keyword evidence="8" id="KW-0358">Heparin-binding</keyword>
<dbReference type="Gene3D" id="2.10.70.10">
    <property type="entry name" value="Complement Module, domain 1"/>
    <property type="match status" value="5"/>
</dbReference>
<evidence type="ECO:0000256" key="11">
    <source>
        <dbReference type="ARBA" id="ARBA00023136"/>
    </source>
</evidence>
<sequence length="373" mass="41508">MGKCWCSLRSGVRLGVRYFANLTVYYKCSVNLTECIQFLINHFVFKGCRRPQLNANINVAVDQMFFDPGVELALSCKDGYTPISGPRKIVCTTSGAWTATKFLCKPKLCPYPDAPSNGDLYYEDTVYQSTINYTCQEGYILSGSSTSVCQANGTWSTPVPECIAVTCGLPPIPEFGMIVYNTRVRGNTTDYGITGTYKCLPPYALFGDATAECMTSGTWTKTPECRRVTCSLPENIDRGYMSTNDQRDFDYLETIKYGCTGDYVVEGSLEIVCQQDGTWSEKPSCKAPCKIGIDRGRILYKGKKMWIGDFNPNKVLHKDIVSVWCMNNARKCGYSVSTQCIDGRLVIPECYEEPSGVNYNLYAGSLPSEIQQC</sequence>
<dbReference type="GeneTree" id="ENSGT00940000157228"/>